<reference evidence="8" key="1">
    <citation type="journal article" date="2015" name="J. Biotechnol.">
        <title>Complete genome sequence of Haloferax gibbonsii strain ARA6, a potential producer of polyhydroxyalkanoates and halocins isolated from Araruama, Rio de Janeiro, Brasil.</title>
        <authorList>
            <person name="Pinto L.H."/>
            <person name="D'Alincourt Carvalho-Assef A.P."/>
            <person name="Vieira R.P."/>
            <person name="Clementino M.M."/>
            <person name="Albano R.M."/>
        </authorList>
    </citation>
    <scope>NUCLEOTIDE SEQUENCE [LARGE SCALE GENOMIC DNA]</scope>
    <source>
        <strain evidence="8">ARA6</strain>
        <plasmid evidence="8">Plasmid pHG2</plasmid>
    </source>
</reference>
<geneLocation type="plasmid" evidence="7 8">
    <name>pHG2</name>
</geneLocation>
<dbReference type="Gene3D" id="3.40.50.300">
    <property type="entry name" value="P-loop containing nucleotide triphosphate hydrolases"/>
    <property type="match status" value="1"/>
</dbReference>
<dbReference type="Proteomes" id="UP000066124">
    <property type="component" value="Plasmid pHG2"/>
</dbReference>
<dbReference type="InterPro" id="IPR003439">
    <property type="entry name" value="ABC_transporter-like_ATP-bd"/>
</dbReference>
<dbReference type="GO" id="GO:0016887">
    <property type="term" value="F:ATP hydrolysis activity"/>
    <property type="evidence" value="ECO:0007669"/>
    <property type="project" value="InterPro"/>
</dbReference>
<dbReference type="GeneID" id="25247761"/>
<comment type="similarity">
    <text evidence="1">Belongs to the ABC transporter superfamily.</text>
</comment>
<dbReference type="GO" id="GO:0015807">
    <property type="term" value="P:L-amino acid transport"/>
    <property type="evidence" value="ECO:0007669"/>
    <property type="project" value="TreeGrafter"/>
</dbReference>
<dbReference type="InterPro" id="IPR027417">
    <property type="entry name" value="P-loop_NTPase"/>
</dbReference>
<evidence type="ECO:0000256" key="1">
    <source>
        <dbReference type="ARBA" id="ARBA00005417"/>
    </source>
</evidence>
<dbReference type="InterPro" id="IPR003593">
    <property type="entry name" value="AAA+_ATPase"/>
</dbReference>
<protein>
    <submittedName>
        <fullName evidence="7">Branched-chain amino acid ABC transporter ATP-binding protein</fullName>
    </submittedName>
</protein>
<dbReference type="KEGG" id="hgi:ABY42_17385"/>
<dbReference type="PATRIC" id="fig|35746.4.peg.3800"/>
<dbReference type="AlphaFoldDB" id="A0A0K1IYH7"/>
<name>A0A0K1IYH7_HALGI</name>
<proteinExistence type="inferred from homology"/>
<evidence type="ECO:0000256" key="4">
    <source>
        <dbReference type="ARBA" id="ARBA00022840"/>
    </source>
</evidence>
<keyword evidence="7" id="KW-0614">Plasmid</keyword>
<dbReference type="SMART" id="SM00382">
    <property type="entry name" value="AAA"/>
    <property type="match status" value="1"/>
</dbReference>
<keyword evidence="3" id="KW-0547">Nucleotide-binding</keyword>
<dbReference type="RefSeq" id="WP_050460286.1">
    <property type="nucleotide sequence ID" value="NZ_CP011949.1"/>
</dbReference>
<dbReference type="GO" id="GO:0005524">
    <property type="term" value="F:ATP binding"/>
    <property type="evidence" value="ECO:0007669"/>
    <property type="project" value="UniProtKB-KW"/>
</dbReference>
<feature type="domain" description="ABC transporter" evidence="6">
    <location>
        <begin position="7"/>
        <end position="238"/>
    </location>
</feature>
<dbReference type="InterPro" id="IPR017871">
    <property type="entry name" value="ABC_transporter-like_CS"/>
</dbReference>
<evidence type="ECO:0000313" key="7">
    <source>
        <dbReference type="EMBL" id="AKU09582.1"/>
    </source>
</evidence>
<accession>A0A0K1IYH7</accession>
<evidence type="ECO:0000256" key="5">
    <source>
        <dbReference type="ARBA" id="ARBA00022970"/>
    </source>
</evidence>
<dbReference type="GO" id="GO:0015658">
    <property type="term" value="F:branched-chain amino acid transmembrane transporter activity"/>
    <property type="evidence" value="ECO:0007669"/>
    <property type="project" value="TreeGrafter"/>
</dbReference>
<evidence type="ECO:0000256" key="3">
    <source>
        <dbReference type="ARBA" id="ARBA00022741"/>
    </source>
</evidence>
<sequence length="242" mass="25802">MSDEPLLSVRGLVSGYGSTRVLQGIDLDVPRGSVVTLIGRNGVGKTTTLRSILGNVPPSAGTITFDGTDITTLSPEKTAREGIALVPEERRVFPGLTVTENVEIGRIGGRRDVEKPSVDAVIDEFENLARHRNSRGANLSGGEQQMLAIARALVSAPDLLLLDEPTEGLAPAIVKQVQRKIEELNDDGATILLVEQNVQVALDAADYVYILDKGRVVHEGPADEVAAADEVLDRYLGVSMAD</sequence>
<dbReference type="PANTHER" id="PTHR43820">
    <property type="entry name" value="HIGH-AFFINITY BRANCHED-CHAIN AMINO ACID TRANSPORT ATP-BINDING PROTEIN LIVF"/>
    <property type="match status" value="1"/>
</dbReference>
<dbReference type="PROSITE" id="PS00211">
    <property type="entry name" value="ABC_TRANSPORTER_1"/>
    <property type="match status" value="1"/>
</dbReference>
<keyword evidence="4 7" id="KW-0067">ATP-binding</keyword>
<evidence type="ECO:0000259" key="6">
    <source>
        <dbReference type="PROSITE" id="PS50893"/>
    </source>
</evidence>
<keyword evidence="5" id="KW-0029">Amino-acid transport</keyword>
<organism evidence="7 8">
    <name type="scientific">Haloferax gibbonsii</name>
    <dbReference type="NCBI Taxonomy" id="35746"/>
    <lineage>
        <taxon>Archaea</taxon>
        <taxon>Methanobacteriati</taxon>
        <taxon>Methanobacteriota</taxon>
        <taxon>Stenosarchaea group</taxon>
        <taxon>Halobacteria</taxon>
        <taxon>Halobacteriales</taxon>
        <taxon>Haloferacaceae</taxon>
        <taxon>Haloferax</taxon>
    </lineage>
</organism>
<dbReference type="EMBL" id="CP011949">
    <property type="protein sequence ID" value="AKU09582.1"/>
    <property type="molecule type" value="Genomic_DNA"/>
</dbReference>
<dbReference type="InterPro" id="IPR052156">
    <property type="entry name" value="BCAA_Transport_ATP-bd_LivF"/>
</dbReference>
<dbReference type="CDD" id="cd03224">
    <property type="entry name" value="ABC_TM1139_LivF_branched"/>
    <property type="match status" value="1"/>
</dbReference>
<gene>
    <name evidence="7" type="ORF">ABY42_17385</name>
</gene>
<evidence type="ECO:0000256" key="2">
    <source>
        <dbReference type="ARBA" id="ARBA00022448"/>
    </source>
</evidence>
<dbReference type="SUPFAM" id="SSF52540">
    <property type="entry name" value="P-loop containing nucleoside triphosphate hydrolases"/>
    <property type="match status" value="1"/>
</dbReference>
<dbReference type="PROSITE" id="PS50893">
    <property type="entry name" value="ABC_TRANSPORTER_2"/>
    <property type="match status" value="1"/>
</dbReference>
<dbReference type="PANTHER" id="PTHR43820:SF4">
    <property type="entry name" value="HIGH-AFFINITY BRANCHED-CHAIN AMINO ACID TRANSPORT ATP-BINDING PROTEIN LIVF"/>
    <property type="match status" value="1"/>
</dbReference>
<evidence type="ECO:0000313" key="8">
    <source>
        <dbReference type="Proteomes" id="UP000066124"/>
    </source>
</evidence>
<dbReference type="Pfam" id="PF00005">
    <property type="entry name" value="ABC_tran"/>
    <property type="match status" value="1"/>
</dbReference>
<keyword evidence="2" id="KW-0813">Transport</keyword>